<dbReference type="RefSeq" id="XP_042566013.1">
    <property type="nucleotide sequence ID" value="XM_042710079.1"/>
</dbReference>
<evidence type="ECO:0000313" key="10">
    <source>
        <dbReference type="RefSeq" id="XP_042566013.1"/>
    </source>
</evidence>
<dbReference type="RefSeq" id="XP_012680852.2">
    <property type="nucleotide sequence ID" value="XM_012825398.3"/>
</dbReference>
<dbReference type="GeneID" id="105898361"/>
<dbReference type="PANTHER" id="PTHR21324:SF11">
    <property type="entry name" value="DNA DAMAGE-REGULATED AUTOPHAGY MODULATOR PROTEIN 1"/>
    <property type="match status" value="1"/>
</dbReference>
<feature type="transmembrane region" description="Helical" evidence="6">
    <location>
        <begin position="49"/>
        <end position="71"/>
    </location>
</feature>
<dbReference type="AlphaFoldDB" id="A0A6P3VUS0"/>
<evidence type="ECO:0000256" key="4">
    <source>
        <dbReference type="ARBA" id="ARBA00022989"/>
    </source>
</evidence>
<dbReference type="KEGG" id="char:122133592"/>
<keyword evidence="3 6" id="KW-0812">Transmembrane</keyword>
<protein>
    <submittedName>
        <fullName evidence="9 10">DNA damage-regulated autophagy modulator protein 1</fullName>
    </submittedName>
</protein>
<feature type="transmembrane region" description="Helical" evidence="6">
    <location>
        <begin position="121"/>
        <end position="139"/>
    </location>
</feature>
<dbReference type="GeneTree" id="ENSGT01030000234578"/>
<feature type="transmembrane region" description="Helical" evidence="6">
    <location>
        <begin position="6"/>
        <end position="28"/>
    </location>
</feature>
<evidence type="ECO:0000259" key="7">
    <source>
        <dbReference type="Pfam" id="PF10277"/>
    </source>
</evidence>
<evidence type="ECO:0000256" key="5">
    <source>
        <dbReference type="ARBA" id="ARBA00023136"/>
    </source>
</evidence>
<dbReference type="KEGG" id="char:105898361"/>
<feature type="transmembrane region" description="Helical" evidence="6">
    <location>
        <begin position="199"/>
        <end position="217"/>
    </location>
</feature>
<keyword evidence="5 6" id="KW-0472">Membrane</keyword>
<dbReference type="PANTHER" id="PTHR21324">
    <property type="entry name" value="FASTING-INDUCIBLE INTEGRAL MEMBRANE PROTEIN TM6P1-RELATED"/>
    <property type="match status" value="1"/>
</dbReference>
<accession>A0A6P3VUS0</accession>
<comment type="subcellular location">
    <subcellularLocation>
        <location evidence="1">Endomembrane system</location>
        <topology evidence="1">Multi-pass membrane protein</topology>
    </subcellularLocation>
</comment>
<keyword evidence="8" id="KW-1185">Reference proteome</keyword>
<comment type="similarity">
    <text evidence="2">Belongs to the DRAM/TMEM150 family.</text>
</comment>
<feature type="transmembrane region" description="Helical" evidence="6">
    <location>
        <begin position="159"/>
        <end position="178"/>
    </location>
</feature>
<evidence type="ECO:0000313" key="9">
    <source>
        <dbReference type="RefSeq" id="XP_012680852.2"/>
    </source>
</evidence>
<proteinExistence type="inferred from homology"/>
<dbReference type="InterPro" id="IPR050911">
    <property type="entry name" value="DRAM/TMEM150_Autophagy_Mod"/>
</dbReference>
<dbReference type="GO" id="GO:0005764">
    <property type="term" value="C:lysosome"/>
    <property type="evidence" value="ECO:0007669"/>
    <property type="project" value="TreeGrafter"/>
</dbReference>
<evidence type="ECO:0000256" key="6">
    <source>
        <dbReference type="SAM" id="Phobius"/>
    </source>
</evidence>
<dbReference type="GO" id="GO:0010506">
    <property type="term" value="P:regulation of autophagy"/>
    <property type="evidence" value="ECO:0007669"/>
    <property type="project" value="TreeGrafter"/>
</dbReference>
<evidence type="ECO:0000256" key="3">
    <source>
        <dbReference type="ARBA" id="ARBA00022692"/>
    </source>
</evidence>
<evidence type="ECO:0000256" key="1">
    <source>
        <dbReference type="ARBA" id="ARBA00004127"/>
    </source>
</evidence>
<evidence type="ECO:0000313" key="8">
    <source>
        <dbReference type="Proteomes" id="UP000515152"/>
    </source>
</evidence>
<name>A0A6P3VUS0_CLUHA</name>
<sequence>MAGERFLPAFLVISASGTFIINYVIAVLRADIDVIFPYISDTAATPPESCIFGLMTSVTAMAGVATMYGRYKFIEQLNQRTGGVGPVVNKIAFGFGLLSCLGMCVVATFQETVMRVVHDLGALLFFVTGVVYIVIQTYISCKAYPFGSSRAMCWTRAGIASIASLALLPTIVCALLVGSTKLHWTGDEKDYGYRLTSAVCEWTVAFSFVFFFLTYIGEFKLFTLTVKAELVEHG</sequence>
<reference evidence="9 10" key="1">
    <citation type="submission" date="2025-04" db="UniProtKB">
        <authorList>
            <consortium name="RefSeq"/>
        </authorList>
    </citation>
    <scope>IDENTIFICATION</scope>
</reference>
<feature type="domain" description="CWH43-like N-terminal" evidence="7">
    <location>
        <begin position="6"/>
        <end position="220"/>
    </location>
</feature>
<dbReference type="InterPro" id="IPR019402">
    <property type="entry name" value="CWH43_N"/>
</dbReference>
<keyword evidence="4 6" id="KW-1133">Transmembrane helix</keyword>
<dbReference type="OrthoDB" id="191706at2759"/>
<gene>
    <name evidence="9" type="primary">LOC105898361</name>
    <name evidence="10" type="synonym">dram1</name>
</gene>
<organism evidence="8 9">
    <name type="scientific">Clupea harengus</name>
    <name type="common">Atlantic herring</name>
    <dbReference type="NCBI Taxonomy" id="7950"/>
    <lineage>
        <taxon>Eukaryota</taxon>
        <taxon>Metazoa</taxon>
        <taxon>Chordata</taxon>
        <taxon>Craniata</taxon>
        <taxon>Vertebrata</taxon>
        <taxon>Euteleostomi</taxon>
        <taxon>Actinopterygii</taxon>
        <taxon>Neopterygii</taxon>
        <taxon>Teleostei</taxon>
        <taxon>Clupei</taxon>
        <taxon>Clupeiformes</taxon>
        <taxon>Clupeoidei</taxon>
        <taxon>Clupeidae</taxon>
        <taxon>Clupea</taxon>
    </lineage>
</organism>
<dbReference type="Pfam" id="PF10277">
    <property type="entry name" value="Frag1"/>
    <property type="match status" value="1"/>
</dbReference>
<dbReference type="Proteomes" id="UP000515152">
    <property type="component" value="Chromosome 16"/>
</dbReference>
<dbReference type="GO" id="GO:0012505">
    <property type="term" value="C:endomembrane system"/>
    <property type="evidence" value="ECO:0007669"/>
    <property type="project" value="UniProtKB-SubCell"/>
</dbReference>
<feature type="transmembrane region" description="Helical" evidence="6">
    <location>
        <begin position="91"/>
        <end position="109"/>
    </location>
</feature>
<evidence type="ECO:0000256" key="2">
    <source>
        <dbReference type="ARBA" id="ARBA00006565"/>
    </source>
</evidence>